<evidence type="ECO:0000313" key="12">
    <source>
        <dbReference type="EMBL" id="KAF2435409.1"/>
    </source>
</evidence>
<dbReference type="GO" id="GO:0005774">
    <property type="term" value="C:vacuolar membrane"/>
    <property type="evidence" value="ECO:0007669"/>
    <property type="project" value="TreeGrafter"/>
</dbReference>
<dbReference type="InterPro" id="IPR006603">
    <property type="entry name" value="PQ-loop_rpt"/>
</dbReference>
<dbReference type="GO" id="GO:0015293">
    <property type="term" value="F:symporter activity"/>
    <property type="evidence" value="ECO:0007669"/>
    <property type="project" value="UniProtKB-KW"/>
</dbReference>
<keyword evidence="3" id="KW-0813">Transport</keyword>
<organism evidence="12 13">
    <name type="scientific">Tothia fuscella</name>
    <dbReference type="NCBI Taxonomy" id="1048955"/>
    <lineage>
        <taxon>Eukaryota</taxon>
        <taxon>Fungi</taxon>
        <taxon>Dikarya</taxon>
        <taxon>Ascomycota</taxon>
        <taxon>Pezizomycotina</taxon>
        <taxon>Dothideomycetes</taxon>
        <taxon>Pleosporomycetidae</taxon>
        <taxon>Venturiales</taxon>
        <taxon>Cylindrosympodiaceae</taxon>
        <taxon>Tothia</taxon>
    </lineage>
</organism>
<dbReference type="PANTHER" id="PTHR13131:SF5">
    <property type="entry name" value="CYSTINOSIN"/>
    <property type="match status" value="1"/>
</dbReference>
<dbReference type="PANTHER" id="PTHR13131">
    <property type="entry name" value="CYSTINOSIN"/>
    <property type="match status" value="1"/>
</dbReference>
<evidence type="ECO:0000313" key="13">
    <source>
        <dbReference type="Proteomes" id="UP000800235"/>
    </source>
</evidence>
<evidence type="ECO:0000256" key="10">
    <source>
        <dbReference type="ARBA" id="ARBA00048473"/>
    </source>
</evidence>
<feature type="transmembrane region" description="Helical" evidence="11">
    <location>
        <begin position="240"/>
        <end position="259"/>
    </location>
</feature>
<name>A0A9P4U254_9PEZI</name>
<comment type="caution">
    <text evidence="12">The sequence shown here is derived from an EMBL/GenBank/DDBJ whole genome shotgun (WGS) entry which is preliminary data.</text>
</comment>
<dbReference type="AlphaFoldDB" id="A0A9P4U254"/>
<dbReference type="FunFam" id="1.20.1280.290:FF:000016">
    <property type="entry name" value="Cystinosin homolog"/>
    <property type="match status" value="1"/>
</dbReference>
<evidence type="ECO:0000256" key="1">
    <source>
        <dbReference type="ARBA" id="ARBA00004155"/>
    </source>
</evidence>
<keyword evidence="9" id="KW-0458">Lysosome</keyword>
<dbReference type="Pfam" id="PF04193">
    <property type="entry name" value="PQ-loop"/>
    <property type="match status" value="2"/>
</dbReference>
<protein>
    <submittedName>
        <fullName evidence="12">L-cystine transporter-like protein</fullName>
    </submittedName>
</protein>
<evidence type="ECO:0000256" key="9">
    <source>
        <dbReference type="ARBA" id="ARBA00023228"/>
    </source>
</evidence>
<comment type="catalytic activity">
    <reaction evidence="10">
        <text>L-cystine(out) + H(+)(out) = L-cystine(in) + H(+)(in)</text>
        <dbReference type="Rhea" id="RHEA:66172"/>
        <dbReference type="ChEBI" id="CHEBI:15378"/>
        <dbReference type="ChEBI" id="CHEBI:35491"/>
    </reaction>
    <physiologicalReaction direction="left-to-right" evidence="10">
        <dbReference type="Rhea" id="RHEA:66173"/>
    </physiologicalReaction>
</comment>
<feature type="transmembrane region" description="Helical" evidence="11">
    <location>
        <begin position="162"/>
        <end position="184"/>
    </location>
</feature>
<keyword evidence="5" id="KW-0677">Repeat</keyword>
<evidence type="ECO:0000256" key="7">
    <source>
        <dbReference type="ARBA" id="ARBA00022989"/>
    </source>
</evidence>
<accession>A0A9P4U254</accession>
<evidence type="ECO:0000256" key="6">
    <source>
        <dbReference type="ARBA" id="ARBA00022847"/>
    </source>
</evidence>
<dbReference type="GO" id="GO:0015184">
    <property type="term" value="F:L-cystine transmembrane transporter activity"/>
    <property type="evidence" value="ECO:0007669"/>
    <property type="project" value="TreeGrafter"/>
</dbReference>
<keyword evidence="6" id="KW-0769">Symport</keyword>
<dbReference type="SMART" id="SM00679">
    <property type="entry name" value="CTNS"/>
    <property type="match status" value="2"/>
</dbReference>
<dbReference type="GO" id="GO:0000324">
    <property type="term" value="C:fungal-type vacuole"/>
    <property type="evidence" value="ECO:0007669"/>
    <property type="project" value="TreeGrafter"/>
</dbReference>
<keyword evidence="7 11" id="KW-1133">Transmembrane helix</keyword>
<keyword evidence="8 11" id="KW-0472">Membrane</keyword>
<evidence type="ECO:0000256" key="8">
    <source>
        <dbReference type="ARBA" id="ARBA00023136"/>
    </source>
</evidence>
<evidence type="ECO:0000256" key="4">
    <source>
        <dbReference type="ARBA" id="ARBA00022692"/>
    </source>
</evidence>
<evidence type="ECO:0000256" key="3">
    <source>
        <dbReference type="ARBA" id="ARBA00022448"/>
    </source>
</evidence>
<feature type="transmembrane region" description="Helical" evidence="11">
    <location>
        <begin position="89"/>
        <end position="108"/>
    </location>
</feature>
<dbReference type="NCBIfam" id="TIGR00951">
    <property type="entry name" value="2A43"/>
    <property type="match status" value="1"/>
</dbReference>
<dbReference type="Gene3D" id="1.20.1280.290">
    <property type="match status" value="2"/>
</dbReference>
<feature type="transmembrane region" description="Helical" evidence="11">
    <location>
        <begin position="129"/>
        <end position="150"/>
    </location>
</feature>
<dbReference type="EMBL" id="MU007013">
    <property type="protein sequence ID" value="KAF2435409.1"/>
    <property type="molecule type" value="Genomic_DNA"/>
</dbReference>
<proteinExistence type="inferred from homology"/>
<dbReference type="Proteomes" id="UP000800235">
    <property type="component" value="Unassembled WGS sequence"/>
</dbReference>
<comment type="subcellular location">
    <subcellularLocation>
        <location evidence="1">Lysosome membrane</location>
        <topology evidence="1">Multi-pass membrane protein</topology>
    </subcellularLocation>
</comment>
<keyword evidence="4 11" id="KW-0812">Transmembrane</keyword>
<feature type="transmembrane region" description="Helical" evidence="11">
    <location>
        <begin position="196"/>
        <end position="220"/>
    </location>
</feature>
<feature type="transmembrane region" description="Helical" evidence="11">
    <location>
        <begin position="6"/>
        <end position="30"/>
    </location>
</feature>
<sequence>MASEQLVAFAKGVSTLLGWIYVLAWSLSFYPQPWFNWKRKSTHGLAIDFPTCNVLGFTSYTISNAAFLYSSVVRQQYAYRHPLSPKPTVRFNDLAFAIHGAVLCVITYSQFFPKIWGFKVGSVQKASRIVLGIFWGSILAVTITVVLVRTRGRDNGYDPSDWAWIDVIYAFGYVKLICTVIKYCPQVYVNYKRKSTVGWSIHQILLDLIGGILSLAQLFIDSALQADWSGLTGNPVKLGLSNVSMVFDIIFITQHYILYRRGKIEDRDENQLEGERRPLIDSS</sequence>
<keyword evidence="13" id="KW-1185">Reference proteome</keyword>
<reference evidence="12" key="1">
    <citation type="journal article" date="2020" name="Stud. Mycol.">
        <title>101 Dothideomycetes genomes: a test case for predicting lifestyles and emergence of pathogens.</title>
        <authorList>
            <person name="Haridas S."/>
            <person name="Albert R."/>
            <person name="Binder M."/>
            <person name="Bloem J."/>
            <person name="Labutti K."/>
            <person name="Salamov A."/>
            <person name="Andreopoulos B."/>
            <person name="Baker S."/>
            <person name="Barry K."/>
            <person name="Bills G."/>
            <person name="Bluhm B."/>
            <person name="Cannon C."/>
            <person name="Castanera R."/>
            <person name="Culley D."/>
            <person name="Daum C."/>
            <person name="Ezra D."/>
            <person name="Gonzalez J."/>
            <person name="Henrissat B."/>
            <person name="Kuo A."/>
            <person name="Liang C."/>
            <person name="Lipzen A."/>
            <person name="Lutzoni F."/>
            <person name="Magnuson J."/>
            <person name="Mondo S."/>
            <person name="Nolan M."/>
            <person name="Ohm R."/>
            <person name="Pangilinan J."/>
            <person name="Park H.-J."/>
            <person name="Ramirez L."/>
            <person name="Alfaro M."/>
            <person name="Sun H."/>
            <person name="Tritt A."/>
            <person name="Yoshinaga Y."/>
            <person name="Zwiers L.-H."/>
            <person name="Turgeon B."/>
            <person name="Goodwin S."/>
            <person name="Spatafora J."/>
            <person name="Crous P."/>
            <person name="Grigoriev I."/>
        </authorList>
    </citation>
    <scope>NUCLEOTIDE SEQUENCE</scope>
    <source>
        <strain evidence="12">CBS 130266</strain>
    </source>
</reference>
<evidence type="ECO:0000256" key="5">
    <source>
        <dbReference type="ARBA" id="ARBA00022737"/>
    </source>
</evidence>
<dbReference type="InterPro" id="IPR005282">
    <property type="entry name" value="LC_transporter"/>
</dbReference>
<evidence type="ECO:0000256" key="11">
    <source>
        <dbReference type="SAM" id="Phobius"/>
    </source>
</evidence>
<evidence type="ECO:0000256" key="2">
    <source>
        <dbReference type="ARBA" id="ARBA00006855"/>
    </source>
</evidence>
<gene>
    <name evidence="12" type="ORF">EJ08DRAFT_336710</name>
</gene>
<comment type="similarity">
    <text evidence="2">Belongs to the cystinosin family.</text>
</comment>
<dbReference type="OrthoDB" id="75720at2759"/>